<dbReference type="STRING" id="1301915.JH146_0479"/>
<dbReference type="KEGG" id="mjh:JH146_0479"/>
<dbReference type="Proteomes" id="UP000028781">
    <property type="component" value="Chromosome"/>
</dbReference>
<protein>
    <recommendedName>
        <fullName evidence="2">DUF4352 domain-containing protein</fullName>
    </recommendedName>
</protein>
<name>A0A076LIJ0_9EURY</name>
<evidence type="ECO:0000259" key="2">
    <source>
        <dbReference type="Pfam" id="PF11611"/>
    </source>
</evidence>
<evidence type="ECO:0000313" key="4">
    <source>
        <dbReference type="Proteomes" id="UP000028781"/>
    </source>
</evidence>
<organism evidence="3 4">
    <name type="scientific">Methanocaldococcus bathoardescens</name>
    <dbReference type="NCBI Taxonomy" id="1301915"/>
    <lineage>
        <taxon>Archaea</taxon>
        <taxon>Methanobacteriati</taxon>
        <taxon>Methanobacteriota</taxon>
        <taxon>Methanomada group</taxon>
        <taxon>Methanococci</taxon>
        <taxon>Methanococcales</taxon>
        <taxon>Methanocaldococcaceae</taxon>
        <taxon>Methanocaldococcus</taxon>
    </lineage>
</organism>
<dbReference type="Pfam" id="PF11611">
    <property type="entry name" value="DUF4352"/>
    <property type="match status" value="1"/>
</dbReference>
<dbReference type="Gene3D" id="2.60.40.1240">
    <property type="match status" value="1"/>
</dbReference>
<dbReference type="EMBL" id="CP009149">
    <property type="protein sequence ID" value="AIJ05329.1"/>
    <property type="molecule type" value="Genomic_DNA"/>
</dbReference>
<reference evidence="3 4" key="1">
    <citation type="journal article" date="2015" name="Int. J. Syst. Evol. Microbiol.">
        <title>M ethanocaldococcus bathoardescens sp. nov., a hyperthermophilic methanogen isolated from a volcanically active deep-sea hydrothermal vent.</title>
        <authorList>
            <person name="Stewart L.C."/>
            <person name="Jung J.H."/>
            <person name="Kim Y.T."/>
            <person name="Kwon S.W."/>
            <person name="Park C.S."/>
            <person name="Holden J.F."/>
        </authorList>
    </citation>
    <scope>NUCLEOTIDE SEQUENCE [LARGE SCALE GENOMIC DNA]</scope>
    <source>
        <strain evidence="3 4">JH146</strain>
    </source>
</reference>
<keyword evidence="1" id="KW-0732">Signal</keyword>
<dbReference type="AlphaFoldDB" id="A0A076LIJ0"/>
<feature type="domain" description="DUF4352" evidence="2">
    <location>
        <begin position="36"/>
        <end position="151"/>
    </location>
</feature>
<dbReference type="InterPro" id="IPR029051">
    <property type="entry name" value="DUF4352"/>
</dbReference>
<proteinExistence type="predicted"/>
<keyword evidence="4" id="KW-1185">Reference proteome</keyword>
<gene>
    <name evidence="3" type="ORF">JH146_0479</name>
</gene>
<dbReference type="InterPro" id="IPR029050">
    <property type="entry name" value="Immunoprotect_excell_Ig-like"/>
</dbReference>
<accession>A0A076LIJ0</accession>
<dbReference type="HOGENOM" id="CLU_1375541_0_0_2"/>
<evidence type="ECO:0000313" key="3">
    <source>
        <dbReference type="EMBL" id="AIJ05329.1"/>
    </source>
</evidence>
<sequence length="185" mass="21955">MGVNVSNFLYKTFYGKDIENITIYMDEDSIKEIHLKIGEPVESSKIKMSVKEIYRTQKVKGNMGYRKIKDNETFIIVKVRVDNLREDSSYYISNMDFFLVDENGKKYDCEMNVLDVKDVLTITTIPPRRYVEGYIIYKVPKDIKTVKITYNFRNIQNIFDSYKAVWEINMSDIPYIEEFPQNTRN</sequence>
<evidence type="ECO:0000256" key="1">
    <source>
        <dbReference type="ARBA" id="ARBA00022729"/>
    </source>
</evidence>